<evidence type="ECO:0000256" key="1">
    <source>
        <dbReference type="PROSITE-ProRule" id="PRU00339"/>
    </source>
</evidence>
<sequence length="490" mass="54271">MATDSQTAPLSAPRGPAPLAPSVRHRLTKTYEHAQRCVEKGDHEYANELYTQCVSEDPANVVYLQAFLTNLHKKYNNNKKGAKLAALKVKSYRSAMAKAAQQGLWLQAFTAGCGALALNPWDIQSLLAMASACNELHVDEAQLSYLRRALDVDGKDPVVNRQAALALQRMGQFDQSIACWHRVEQAKPHDEEAQQAIRNLSVERTIHRGGYDPALLGGKQASDGSVSTGSMTVARLSKSGEETEEEAAERALAPEERYKAQIAKDPSSIEAYFRLADLYLHDGRLDDAQQALDLANQASGGGQLSVRERLEDLQVRRAASQLASAQKFFESQNTPEAKQLFDRARAQANQVELEVFAARVDRDPHNPRLQFELGQRLKRAGKTKQAITALQAARSEPKRKALVLLELGECFQKIEQYKLALSHYEQALEAVEPGDQEVRKLALYRAGVLATGLRELDRAERHLADLAGMDYGYRDVSDRLDKIASLRDSG</sequence>
<dbReference type="KEGG" id="lpav:PLANPX_3695"/>
<feature type="region of interest" description="Disordered" evidence="2">
    <location>
        <begin position="1"/>
        <end position="22"/>
    </location>
</feature>
<feature type="repeat" description="TPR" evidence="1">
    <location>
        <begin position="401"/>
        <end position="434"/>
    </location>
</feature>
<dbReference type="Proteomes" id="UP000326837">
    <property type="component" value="Chromosome"/>
</dbReference>
<dbReference type="Pfam" id="PF13431">
    <property type="entry name" value="TPR_17"/>
    <property type="match status" value="1"/>
</dbReference>
<evidence type="ECO:0008006" key="5">
    <source>
        <dbReference type="Google" id="ProtNLM"/>
    </source>
</evidence>
<name>A0A5K7XIT2_9BACT</name>
<evidence type="ECO:0000313" key="4">
    <source>
        <dbReference type="Proteomes" id="UP000326837"/>
    </source>
</evidence>
<accession>A0A5K7XIT2</accession>
<evidence type="ECO:0000313" key="3">
    <source>
        <dbReference type="EMBL" id="BBO34083.1"/>
    </source>
</evidence>
<gene>
    <name evidence="3" type="ORF">PLANPX_3695</name>
</gene>
<dbReference type="EMBL" id="AP021861">
    <property type="protein sequence ID" value="BBO34083.1"/>
    <property type="molecule type" value="Genomic_DNA"/>
</dbReference>
<dbReference type="AlphaFoldDB" id="A0A5K7XIT2"/>
<dbReference type="PANTHER" id="PTHR12558:SF13">
    <property type="entry name" value="CELL DIVISION CYCLE PROTEIN 27 HOMOLOG"/>
    <property type="match status" value="1"/>
</dbReference>
<dbReference type="RefSeq" id="WP_152099727.1">
    <property type="nucleotide sequence ID" value="NZ_AP021861.1"/>
</dbReference>
<keyword evidence="1" id="KW-0802">TPR repeat</keyword>
<dbReference type="InterPro" id="IPR019734">
    <property type="entry name" value="TPR_rpt"/>
</dbReference>
<dbReference type="PROSITE" id="PS50005">
    <property type="entry name" value="TPR"/>
    <property type="match status" value="1"/>
</dbReference>
<evidence type="ECO:0000256" key="2">
    <source>
        <dbReference type="SAM" id="MobiDB-lite"/>
    </source>
</evidence>
<proteinExistence type="predicted"/>
<dbReference type="Gene3D" id="1.25.40.10">
    <property type="entry name" value="Tetratricopeptide repeat domain"/>
    <property type="match status" value="2"/>
</dbReference>
<keyword evidence="4" id="KW-1185">Reference proteome</keyword>
<dbReference type="PANTHER" id="PTHR12558">
    <property type="entry name" value="CELL DIVISION CYCLE 16,23,27"/>
    <property type="match status" value="1"/>
</dbReference>
<dbReference type="SUPFAM" id="SSF48452">
    <property type="entry name" value="TPR-like"/>
    <property type="match status" value="2"/>
</dbReference>
<organism evidence="3 4">
    <name type="scientific">Lacipirellula parvula</name>
    <dbReference type="NCBI Taxonomy" id="2650471"/>
    <lineage>
        <taxon>Bacteria</taxon>
        <taxon>Pseudomonadati</taxon>
        <taxon>Planctomycetota</taxon>
        <taxon>Planctomycetia</taxon>
        <taxon>Pirellulales</taxon>
        <taxon>Lacipirellulaceae</taxon>
        <taxon>Lacipirellula</taxon>
    </lineage>
</organism>
<protein>
    <recommendedName>
        <fullName evidence="5">Tetratricopeptide repeat protein</fullName>
    </recommendedName>
</protein>
<reference evidence="4" key="1">
    <citation type="submission" date="2019-10" db="EMBL/GenBank/DDBJ databases">
        <title>Lacipirellula parvula gen. nov., sp. nov., representing a lineage of planctomycetes widespread in freshwater anoxic habitats, and description of the family Lacipirellulaceae.</title>
        <authorList>
            <person name="Dedysh S.N."/>
            <person name="Kulichevskaya I.S."/>
            <person name="Beletsky A.V."/>
            <person name="Rakitin A.L."/>
            <person name="Mardanov A.V."/>
            <person name="Ivanova A.A."/>
            <person name="Saltykova V.X."/>
            <person name="Rijpstra W.I.C."/>
            <person name="Sinninghe Damste J.S."/>
            <person name="Ravin N.V."/>
        </authorList>
    </citation>
    <scope>NUCLEOTIDE SEQUENCE [LARGE SCALE GENOMIC DNA]</scope>
    <source>
        <strain evidence="4">PX69</strain>
    </source>
</reference>
<dbReference type="SMART" id="SM00028">
    <property type="entry name" value="TPR"/>
    <property type="match status" value="3"/>
</dbReference>
<dbReference type="InterPro" id="IPR011990">
    <property type="entry name" value="TPR-like_helical_dom_sf"/>
</dbReference>